<dbReference type="Proteomes" id="UP001159405">
    <property type="component" value="Unassembled WGS sequence"/>
</dbReference>
<evidence type="ECO:0000313" key="3">
    <source>
        <dbReference type="Proteomes" id="UP001159405"/>
    </source>
</evidence>
<accession>A0ABN8PIT3</accession>
<name>A0ABN8PIT3_9CNID</name>
<comment type="caution">
    <text evidence="2">The sequence shown here is derived from an EMBL/GenBank/DDBJ whole genome shotgun (WGS) entry which is preliminary data.</text>
</comment>
<evidence type="ECO:0000259" key="1">
    <source>
        <dbReference type="Pfam" id="PF25794"/>
    </source>
</evidence>
<dbReference type="Gene3D" id="3.30.565.10">
    <property type="entry name" value="Histidine kinase-like ATPase, C-terminal domain"/>
    <property type="match status" value="1"/>
</dbReference>
<dbReference type="NCBIfam" id="NF047352">
    <property type="entry name" value="P_loop_sacsin"/>
    <property type="match status" value="3"/>
</dbReference>
<dbReference type="Gene3D" id="1.20.120.330">
    <property type="entry name" value="Nucleotidyltransferases domain 2"/>
    <property type="match status" value="1"/>
</dbReference>
<feature type="domain" description="Sacsin/Nov" evidence="1">
    <location>
        <begin position="1367"/>
        <end position="1613"/>
    </location>
</feature>
<sequence length="4337" mass="495585">GFNLIQPSLIQQLKKILDQYPDDGQILKELIQNAEDAGASQVKFLHDKHSYGTEKLHSKELAQFQGPALYAYNNAEFTSDDWEGIRMLCASKKDKDPMKVGRFGLGFKSVFHVTDLPSIMSNSQLGVIDPHEKCFGERRTGYSWDIRDDRDIMNAIPDQFAPYRRVFNCKEDIFTTGSYNGTLFRFPLRSKASKLSRTLYSPEKVRALFSGFIADAHLVLLFLQHLECVELYVREELDREPSRTFLVRISEQSLELVQEKRKEFRGKVSSVELSSHPVYVTYPITIETIQYYHGRETIKRSHSFLVTNYFCGGEVCSEFQTLAKDLSYLPLVGVAMALPASPREPTPAIQGHVFCILPLPVQKTSLTGLPVHVNGFFALSQNRCYIKSPNAQQDDLKRAGHPLTDKSLKWNQCLLEEAIPKAYATMILEAINDKSFKVQAAAIYQAWPDLRLVKQKWESIMEPLFEILSCKKIVFTEANWGKWVPVKEAIFNQLPENDLKELLQRVFLGANISVVSLPSHVFEAISSFSACTEIDPRFTRIVLKEAPACYRRLRLTRREKLRLLHFCLQDNQYKDLCGLELLPLSNGKLTTFSPLSPKIYICSPEHPQDLLPGLQNRFLDQTVDHDIIHRLKHAARLECTQLRLLSENDLVSLLKESLPYDWSQGKTVLWHPDDQNHNHPPRDWIKLIWRYLRDHFPATERLQRLQNFSLVPVSMEQATVTLKPLTQPSTVVIKSLGGDVIDDALMRVLTTFGGDVLTDCPHFVIDHPCILDTYVHRPNAQGILDTILILASKFTVGRLSEVLIREVSTEGKRSLRSFLASVKPTQVGKREHILMLSLPVFETFSKRFVSKEEGLPAAPVEYLPIPPLRELIDISQDDSRILALLLKVRILKPLELLCEIIFPDLQKGKYNGGQIDRLMPYVLKHFANVIRSDVHFKRNVQALPFLPQLHHKQRVKASDVFDPRSYNLRRIFVTENVFPIGQLYNDATVLNALEEIGMKEESDITAADLLQSARKVSGLPDLLIARQKSDAILQHIKLYPQKLKSKVYGQELGSLLMRIQWVPRLRHKPSTFPPSLPWLETCEEGGRYFFKPCELKGHNVINLIGSVEPVVDFEPSSEIAGCFGWVDKPEVVDVVEHLGNVVMHYTDDEKAYYMALVNEVYSFLSSSDYYEVNGALESSHFEWVWNGDGFSFPSHVIAIKPLIDLTPYVRVLPSEVLKHSKLFTLFGMRTESDPSLLLQVLGFIKVKYSGRSSRFSPCEVRHDLHLAVDILNELACDQLSPELQEKVILPVRVHDNSYVRLEPVERCMYTGEKEWLYSAGQDEEQNYHYVHWSVPSITVERLGVPSLTHRMLDPDELFIGEEFGQEEKLTTRLSRLLEDYKDGLAVLKELVQNADDAGATDVRFLYDERTNEDAMTFLIDDGMKKCQGPALWVYNDATFKDEDFVNITKLNEATKVHDTEKIGKFGLGFNAVYNLTDVPMFVSKNYFVILDPNTSHLRTIIKNKAKPGIKIDLNKGVKKLQTFKNQFKPFNGVFGCDLTLRKEDNSYDGTLFRFPLRTREQAAVSEIRDKCYDDHEMRKLLRMFLVKANSLLLFTQNVFRVGLYFLPKSSDQNLQPLLMFQVNKSLAQGGILRELSFPIILPGTAQKLGAEQKKLLVQSNFLQASSKVKKNSKIRKVKPNEIPESSIAVDLECVFTKVGASFFEMSERPSREVERWLIVSSMGNGESLEFAKSDPSLLPSGGVAVQLLFTEFNTFLPKPKENGTVFCYLPLPIHSGLPVFINGAFAVDSNRRRLQGKLEDDKTCYGEEWNNVLMTDSISTAYLCFLEDLKKILPGDGSYVFHSLWPKAFDVAEQFRSIAKSFYKQIANGTHALFSNGRKWVDITQVVFLHPDLRMDPEIGEVSFAVFRNFTKGNDLVIDLPPEVFQSFEWYGLLNVIKSKTYDKFRFFRDIFFPNLSRVASELRNVLVLHALNQNSSEFEDLIMNNACVPVSPGGKELKRPNQLVNPEKEASSLFLPADGRFPYGNGSTFCQPQVLAKLENLGMKSNDLPWKDVAERAESVQHVNAVDSKAAVKRSKVLLRFIKMKLKRKAKYPSDAIVSRICKAEFLPVLEKPPSFPLPWKSEEYRGFQRLLAAPKDIFLQDKRYLVCCTELLVDVDVPSKVAEFFKLHDKYVTTQHVVKQLEEAISTDLNKMDTNTYEEVSRVCTEAYSFLQENIANGTSSFEDFLSSKRFLLVGRRFLSADVVAFEVNTDCSPYLTQLPDYLSDSFGKLLKFCGVKNQFEPSDYISCLQEIRGQFGENPLDERTLQVVVNMVIQLGETSEESKDDLDNEQEGCALVFLPDSRRRMFALADMCYKDCPWMPDDPEELFVHEKIPWSTCKKLGVKTRREGALQHHDVGFPFGQKEELTDRLKRILTGYPGEKEILKELLQNADDGQATEICFIIDPRNHPEERVLKESWKALQGPALCVYNNRPFTNADIEGICNLGKGTKGGDPNKTGQYGIGFNAVYHLTDVPSFRSKGKEIGDVLCVFDPHCKYVARPTDEKPGRMYTKIDELKSKFPDVFRCYLEDLFPIQNATMFRFPLKSQEMAEESKISRTPVTVQQLDRMMEGLKMELFEVLLFVNNVRKISIAAIDRSGKLVDTYSVEVVMTKKDQRKRQSFADYMKQIGKQAKQKDFLPTSIKVKKGIYSMKLRDSLQKEQTWLIVQQVGFEKPVKESIAHAFKEEQLGMLPRGGAAYLLNSSGSAVKPDGKAYCFLPLPFRTNLPIHINGHFALDHEARRNLWQDEAAGYRSDWNNALLRDIITSCYLTLLDKVRGYIQLPVDQYATGQNSIFSKSEITERLTYYEALFPRYPLEDSHWKSLADSVYQGMSKKEMHLIPVVKFSKRSSRAGAKSIKGSSGVQVTWFAPQDTGKNQTYFNNLEIKGCFAPVPPRFNTDEKERKKMEERRIRRKNQFEETLLKTGFNLVALSLDVFNSFMEAGVEVCCVSPLAVMEFYKSFNDSHPLCSIGDVPCPIERSSFKDVKGVIRILKYCKDDDQFLKNLEGLPLLLTQDNYLRVFSKSDPWCLCRYCDILPQSPGLFVHKEFLSDVFDMADLKKSPVFRPLDLETFSSQLHVTLPECFCSEDQYVRWFPEDNSKSTALPNRRWIYRVWQFLENFVSEQLNDLGEEEKKDFSEEKKTFFVRDLLMPLTMCCILPATQASSGDPKLVKEQFLVPLKMGESVIDFKDCGQSSEKLVEALKFLGLPELDSVILSTVRIGTICYTKLESYNLARNLVATLKTPHSLLTALHQKLKANPSTLDGKLEDEEAMEVLNYLSRNTNSLLCDDKETLRRLPFFPMAGGRLGKVQDRNVFVLPGDIPNDGINVVESRLDCFFVESRESLAALYEFLEFEPVSPSRVYRNFILTCFQQFSSEGKLAHLRYLQGFVSSVSAKEDESEELEKRQVVDYLKRIELIPAVDGSLKTASSFYDPCNDVFDALLPEDSFPPEQFNCEEWLPFLEKIGLSKDVSGKDFLKFANQVAHEAKTQRTENTYKKSAVLLQHLFSRPNVVGEGLLHLVSKIPFVAARPVEESLQALCVPFGIRHGEEIPFIAFKDSVVNEHAEIIWTKAHLLPTSADPRFPGFELLSDCRHRNVDQYIKVVVEQLGIQIKPSVALVISHCQTVSTRKNITTDQCSTVTRVMERVYEFLQANAINDPEARRVLETMRFIAVEEGKKFILPRQAVIELYEHFEIKPFLYRIPAVFGKFQTLFEFVGCSKTVTCRDYAVVLEMMHEKCKGSKLNPNELTKCSKAIRGFFKTLQDDQRSVPTLSKLYLPAMPSEFCLSNEHLKIGTIPVTLRLSTELLFDDAPTYGYRIKDLDQPFVLELSLLKVSRKSAMINFTDLMLKLPPEVQPRMLSSVVKEKLCEPEKTKIVANGAVNTMKVKISSIPFARGVARIIKHVNHQKNDFDVSVLKGIEESLRSIEMFAVEGLRTSLFLYEVQIPESEADVPFFVDKPELSALGKSKVYIDTLSGVKDAVSIISDIIGEMYGEFLQNKANLIGEMLRCPPSGIWPLLDRMKVRKDDSYTTADLDIYPEPGTWIPTEDHHLLKDAFEELEPGEYVGYQLHDPILVLRKGIPKYIYAIVVQEVTSEDTVVLKKAYQINIEHEKEPVEVSATKLYKFHRLREIFEDQDDDMAEMLKEISDFLQIAWEMPEDEKTQIVKRLFMRWLPRGNTNSKDSLMVALQHLKNEVSRLGGCYDDLFVLLEERAKQLDSQRYIYQEDYLVHHGPWPPPPDDVSYDNILPIIRRINRKNPQPEEAKRWLRQADADLESCSRERAFTTDSFEWLCFKCHQV</sequence>
<keyword evidence="3" id="KW-1185">Reference proteome</keyword>
<dbReference type="InterPro" id="IPR036890">
    <property type="entry name" value="HATPase_C_sf"/>
</dbReference>
<feature type="domain" description="Sacsin/Nov" evidence="1">
    <location>
        <begin position="8"/>
        <end position="242"/>
    </location>
</feature>
<organism evidence="2 3">
    <name type="scientific">Porites lobata</name>
    <dbReference type="NCBI Taxonomy" id="104759"/>
    <lineage>
        <taxon>Eukaryota</taxon>
        <taxon>Metazoa</taxon>
        <taxon>Cnidaria</taxon>
        <taxon>Anthozoa</taxon>
        <taxon>Hexacorallia</taxon>
        <taxon>Scleractinia</taxon>
        <taxon>Fungiina</taxon>
        <taxon>Poritidae</taxon>
        <taxon>Porites</taxon>
    </lineage>
</organism>
<gene>
    <name evidence="2" type="ORF">PLOB_00044149</name>
</gene>
<dbReference type="SUPFAM" id="SSF55874">
    <property type="entry name" value="ATPase domain of HSP90 chaperone/DNA topoisomerase II/histidine kinase"/>
    <property type="match status" value="3"/>
</dbReference>
<feature type="non-terminal residue" evidence="2">
    <location>
        <position position="1"/>
    </location>
</feature>
<reference evidence="2 3" key="1">
    <citation type="submission" date="2022-05" db="EMBL/GenBank/DDBJ databases">
        <authorList>
            <consortium name="Genoscope - CEA"/>
            <person name="William W."/>
        </authorList>
    </citation>
    <scope>NUCLEOTIDE SEQUENCE [LARGE SCALE GENOMIC DNA]</scope>
</reference>
<dbReference type="InterPro" id="IPR052972">
    <property type="entry name" value="Sacsin_chaperone_reg"/>
</dbReference>
<dbReference type="PANTHER" id="PTHR15600">
    <property type="entry name" value="SACSIN"/>
    <property type="match status" value="1"/>
</dbReference>
<proteinExistence type="predicted"/>
<evidence type="ECO:0000313" key="2">
    <source>
        <dbReference type="EMBL" id="CAH3144833.1"/>
    </source>
</evidence>
<dbReference type="PANTHER" id="PTHR15600:SF42">
    <property type="entry name" value="SACSIN"/>
    <property type="match status" value="1"/>
</dbReference>
<feature type="non-terminal residue" evidence="2">
    <location>
        <position position="4337"/>
    </location>
</feature>
<protein>
    <recommendedName>
        <fullName evidence="1">Sacsin/Nov domain-containing protein</fullName>
    </recommendedName>
</protein>
<dbReference type="EMBL" id="CALNXK010000074">
    <property type="protein sequence ID" value="CAH3144833.1"/>
    <property type="molecule type" value="Genomic_DNA"/>
</dbReference>
<feature type="domain" description="Sacsin/Nov" evidence="1">
    <location>
        <begin position="2405"/>
        <end position="2639"/>
    </location>
</feature>
<dbReference type="Pfam" id="PF25794">
    <property type="entry name" value="SACS"/>
    <property type="match status" value="3"/>
</dbReference>
<dbReference type="InterPro" id="IPR058210">
    <property type="entry name" value="SACS/Nov_dom"/>
</dbReference>